<protein>
    <submittedName>
        <fullName evidence="1">Uncharacterized protein</fullName>
    </submittedName>
</protein>
<evidence type="ECO:0000313" key="2">
    <source>
        <dbReference type="Proteomes" id="UP000261174"/>
    </source>
</evidence>
<dbReference type="Proteomes" id="UP000261174">
    <property type="component" value="Unassembled WGS sequence"/>
</dbReference>
<organism evidence="1 2">
    <name type="scientific">Chitinophaga silvisoli</name>
    <dbReference type="NCBI Taxonomy" id="2291814"/>
    <lineage>
        <taxon>Bacteria</taxon>
        <taxon>Pseudomonadati</taxon>
        <taxon>Bacteroidota</taxon>
        <taxon>Chitinophagia</taxon>
        <taxon>Chitinophagales</taxon>
        <taxon>Chitinophagaceae</taxon>
        <taxon>Chitinophaga</taxon>
    </lineage>
</organism>
<name>A0A3E1P0F7_9BACT</name>
<sequence>MEREKHTYKANKTFASFEFESMGPKGVIKKLIEYKKIGLLDDGTPVFNLSFGDQRIMLYS</sequence>
<comment type="caution">
    <text evidence="1">The sequence shown here is derived from an EMBL/GenBank/DDBJ whole genome shotgun (WGS) entry which is preliminary data.</text>
</comment>
<gene>
    <name evidence="1" type="ORF">DXN04_17120</name>
</gene>
<accession>A0A3E1P0F7</accession>
<proteinExistence type="predicted"/>
<reference evidence="1 2" key="1">
    <citation type="submission" date="2018-08" db="EMBL/GenBank/DDBJ databases">
        <title>Chitinophaga sp. K20C18050901, a novel bacterium isolated from forest soil.</title>
        <authorList>
            <person name="Wang C."/>
        </authorList>
    </citation>
    <scope>NUCLEOTIDE SEQUENCE [LARGE SCALE GENOMIC DNA]</scope>
    <source>
        <strain evidence="1 2">K20C18050901</strain>
    </source>
</reference>
<dbReference type="InterPro" id="IPR053865">
    <property type="entry name" value="DUF6934"/>
</dbReference>
<dbReference type="EMBL" id="QTJV01000006">
    <property type="protein sequence ID" value="RFM33681.1"/>
    <property type="molecule type" value="Genomic_DNA"/>
</dbReference>
<evidence type="ECO:0000313" key="1">
    <source>
        <dbReference type="EMBL" id="RFM33681.1"/>
    </source>
</evidence>
<keyword evidence="2" id="KW-1185">Reference proteome</keyword>
<dbReference type="AlphaFoldDB" id="A0A3E1P0F7"/>
<dbReference type="RefSeq" id="WP_116854603.1">
    <property type="nucleotide sequence ID" value="NZ_QTJV01000006.1"/>
</dbReference>
<dbReference type="Pfam" id="PF22028">
    <property type="entry name" value="DUF6934"/>
    <property type="match status" value="1"/>
</dbReference>